<evidence type="ECO:0000256" key="1">
    <source>
        <dbReference type="ARBA" id="ARBA00004651"/>
    </source>
</evidence>
<keyword evidence="5 10" id="KW-0812">Transmembrane</keyword>
<feature type="transmembrane region" description="Helical" evidence="10">
    <location>
        <begin position="308"/>
        <end position="328"/>
    </location>
</feature>
<dbReference type="RefSeq" id="WP_027894974.1">
    <property type="nucleotide sequence ID" value="NZ_CAMFOL010000001.1"/>
</dbReference>
<dbReference type="EMBL" id="CP027569">
    <property type="protein sequence ID" value="AVO26772.1"/>
    <property type="molecule type" value="Genomic_DNA"/>
</dbReference>
<feature type="transmembrane region" description="Helical" evidence="10">
    <location>
        <begin position="220"/>
        <end position="241"/>
    </location>
</feature>
<evidence type="ECO:0000256" key="11">
    <source>
        <dbReference type="SAM" id="SignalP"/>
    </source>
</evidence>
<feature type="transmembrane region" description="Helical" evidence="10">
    <location>
        <begin position="69"/>
        <end position="90"/>
    </location>
</feature>
<keyword evidence="6 10" id="KW-1133">Transmembrane helix</keyword>
<comment type="subcellular location">
    <subcellularLocation>
        <location evidence="1 10">Cell membrane</location>
        <topology evidence="1 10">Multi-pass membrane protein</topology>
    </subcellularLocation>
</comment>
<evidence type="ECO:0000313" key="14">
    <source>
        <dbReference type="Proteomes" id="UP000238358"/>
    </source>
</evidence>
<name>A0A2S0M5P5_MEGEL</name>
<evidence type="ECO:0000256" key="6">
    <source>
        <dbReference type="ARBA" id="ARBA00022989"/>
    </source>
</evidence>
<evidence type="ECO:0000256" key="5">
    <source>
        <dbReference type="ARBA" id="ARBA00022692"/>
    </source>
</evidence>
<accession>A0A2S0M5P5</accession>
<dbReference type="SUPFAM" id="SSF111352">
    <property type="entry name" value="Ammonium transporter"/>
    <property type="match status" value="1"/>
</dbReference>
<evidence type="ECO:0000256" key="2">
    <source>
        <dbReference type="ARBA" id="ARBA00005887"/>
    </source>
</evidence>
<feature type="transmembrane region" description="Helical" evidence="10">
    <location>
        <begin position="284"/>
        <end position="302"/>
    </location>
</feature>
<dbReference type="Gene3D" id="1.10.3430.10">
    <property type="entry name" value="Ammonium transporter AmtB like domains"/>
    <property type="match status" value="1"/>
</dbReference>
<keyword evidence="8 10" id="KW-0924">Ammonia transport</keyword>
<evidence type="ECO:0000256" key="7">
    <source>
        <dbReference type="ARBA" id="ARBA00023136"/>
    </source>
</evidence>
<dbReference type="AlphaFoldDB" id="A0A2S0M5P5"/>
<evidence type="ECO:0000259" key="12">
    <source>
        <dbReference type="Pfam" id="PF00909"/>
    </source>
</evidence>
<dbReference type="InterPro" id="IPR024041">
    <property type="entry name" value="NH4_transpt_AmtB-like_dom"/>
</dbReference>
<reference evidence="13 14" key="1">
    <citation type="journal article" date="2018" name="Genome Announc.">
        <title>Complete genomes of two Megasphaera elsdenii strains, NCIMB 702410 and ATCC 25940.</title>
        <authorList>
            <person name="Hatmaker E.A."/>
            <person name="O'Dell K."/>
            <person name="Riley L.A."/>
            <person name="Klingeman D.M."/>
            <person name="Guss A.M."/>
        </authorList>
    </citation>
    <scope>NUCLEOTIDE SEQUENCE [LARGE SCALE GENOMIC DNA]</scope>
    <source>
        <strain evidence="13 14">NCIMB702410</strain>
    </source>
</reference>
<dbReference type="Proteomes" id="UP000238358">
    <property type="component" value="Chromosome"/>
</dbReference>
<feature type="chain" id="PRO_5015415922" description="Ammonium transporter" evidence="11">
    <location>
        <begin position="25"/>
        <end position="469"/>
    </location>
</feature>
<evidence type="ECO:0000256" key="4">
    <source>
        <dbReference type="ARBA" id="ARBA00022475"/>
    </source>
</evidence>
<keyword evidence="7 10" id="KW-0472">Membrane</keyword>
<feature type="transmembrane region" description="Helical" evidence="10">
    <location>
        <begin position="124"/>
        <end position="146"/>
    </location>
</feature>
<feature type="transmembrane region" description="Helical" evidence="10">
    <location>
        <begin position="153"/>
        <end position="175"/>
    </location>
</feature>
<dbReference type="GO" id="GO:0005886">
    <property type="term" value="C:plasma membrane"/>
    <property type="evidence" value="ECO:0007669"/>
    <property type="project" value="UniProtKB-SubCell"/>
</dbReference>
<organism evidence="13 14">
    <name type="scientific">Megasphaera elsdenii</name>
    <dbReference type="NCBI Taxonomy" id="907"/>
    <lineage>
        <taxon>Bacteria</taxon>
        <taxon>Bacillati</taxon>
        <taxon>Bacillota</taxon>
        <taxon>Negativicutes</taxon>
        <taxon>Veillonellales</taxon>
        <taxon>Veillonellaceae</taxon>
        <taxon>Megasphaera</taxon>
    </lineage>
</organism>
<dbReference type="OrthoDB" id="9814202at2"/>
<evidence type="ECO:0000256" key="8">
    <source>
        <dbReference type="ARBA" id="ARBA00023177"/>
    </source>
</evidence>
<feature type="signal peptide" evidence="11">
    <location>
        <begin position="1"/>
        <end position="24"/>
    </location>
</feature>
<evidence type="ECO:0000256" key="9">
    <source>
        <dbReference type="ARBA" id="ARBA00050025"/>
    </source>
</evidence>
<keyword evidence="3 10" id="KW-0813">Transport</keyword>
<dbReference type="InterPro" id="IPR018047">
    <property type="entry name" value="Ammonium_transpt_CS"/>
</dbReference>
<feature type="domain" description="Ammonium transporter AmtB-like" evidence="12">
    <location>
        <begin position="36"/>
        <end position="431"/>
    </location>
</feature>
<dbReference type="Pfam" id="PF00909">
    <property type="entry name" value="Ammonium_transp"/>
    <property type="match status" value="1"/>
</dbReference>
<dbReference type="PANTHER" id="PTHR43029">
    <property type="entry name" value="AMMONIUM TRANSPORTER MEP2"/>
    <property type="match status" value="1"/>
</dbReference>
<feature type="transmembrane region" description="Helical" evidence="10">
    <location>
        <begin position="34"/>
        <end position="57"/>
    </location>
</feature>
<dbReference type="PROSITE" id="PS01219">
    <property type="entry name" value="AMMONIUM_TRANSP"/>
    <property type="match status" value="1"/>
</dbReference>
<dbReference type="PANTHER" id="PTHR43029:SF10">
    <property type="entry name" value="AMMONIUM TRANSPORTER MEP2"/>
    <property type="match status" value="1"/>
</dbReference>
<feature type="transmembrane region" description="Helical" evidence="10">
    <location>
        <begin position="340"/>
        <end position="359"/>
    </location>
</feature>
<dbReference type="InterPro" id="IPR029020">
    <property type="entry name" value="Ammonium/urea_transptr"/>
</dbReference>
<evidence type="ECO:0000256" key="3">
    <source>
        <dbReference type="ARBA" id="ARBA00022448"/>
    </source>
</evidence>
<gene>
    <name evidence="13" type="ORF">C6Y28_03620</name>
</gene>
<protein>
    <recommendedName>
        <fullName evidence="9 10">Ammonium transporter</fullName>
    </recommendedName>
</protein>
<sequence length="469" mass="48808">MKKLWSRLGVLLPCLLMAAPAAFASDPGTIDTGDTAWVLISAALVFIMTPGLGFFYGGMVRNKNVLTTIMQSFFIVAMISVEWILIGYAMTFGTDINGFIGSFDKVGLAGVGMAVLENGTIPEMAFVAFQCMFAVITPALITGAFAERMKFHAFVVFILLWAIFIYNPMAHWVWGGGFLAKLGALDFAGGLVIHILSGVSGLTLCVLLGKRYGYGKIPMVPHNLPMTVLGAALLWFGWFGFNAGSALGANALAASAFIASQAAAAAATVTWVAVEWIVQGKPTILGAASGCIAGLVAITPAAGFVAPLPALIIGAIGGVICYFAVAVVKAKLGYDDSLDAFGIHGIGGTWGSIATGIWATTEVNPAGANGLFYGSSDLLVAQIISTVVAYALAIVGTFILFKIISLFMTVRTDKNEEITGLDIGEHGERGYNYAIMSGSPFGETPTTPLGNAALDNAAVNSAGINGRNL</sequence>
<dbReference type="GO" id="GO:0008519">
    <property type="term" value="F:ammonium channel activity"/>
    <property type="evidence" value="ECO:0007669"/>
    <property type="project" value="InterPro"/>
</dbReference>
<evidence type="ECO:0000256" key="10">
    <source>
        <dbReference type="RuleBase" id="RU362002"/>
    </source>
</evidence>
<evidence type="ECO:0000313" key="13">
    <source>
        <dbReference type="EMBL" id="AVO26772.1"/>
    </source>
</evidence>
<feature type="transmembrane region" description="Helical" evidence="10">
    <location>
        <begin position="247"/>
        <end position="272"/>
    </location>
</feature>
<keyword evidence="11" id="KW-0732">Signal</keyword>
<feature type="transmembrane region" description="Helical" evidence="10">
    <location>
        <begin position="187"/>
        <end position="208"/>
    </location>
</feature>
<comment type="similarity">
    <text evidence="2 10">Belongs to the ammonia transporter channel (TC 1.A.11.2) family.</text>
</comment>
<dbReference type="FunFam" id="1.10.3430.10:FF:000007">
    <property type="entry name" value="Ammonium transporter"/>
    <property type="match status" value="1"/>
</dbReference>
<keyword evidence="4" id="KW-1003">Cell membrane</keyword>
<proteinExistence type="inferred from homology"/>
<feature type="transmembrane region" description="Helical" evidence="10">
    <location>
        <begin position="379"/>
        <end position="401"/>
    </location>
</feature>
<dbReference type="NCBIfam" id="TIGR00836">
    <property type="entry name" value="amt"/>
    <property type="match status" value="1"/>
</dbReference>
<dbReference type="InterPro" id="IPR001905">
    <property type="entry name" value="Ammonium_transpt"/>
</dbReference>